<keyword evidence="2" id="KW-1185">Reference proteome</keyword>
<reference evidence="1 2" key="1">
    <citation type="journal article" date="2015" name="Genome Announc.">
        <title>Complete Genome Sequence of the Type Strain Corynebacterium testudinoris DSM 44614, Recovered from Necrotic Lesions in the Mouth of a Tortoise.</title>
        <authorList>
            <person name="Ruckert C."/>
            <person name="Kriete M."/>
            <person name="Jaenicke S."/>
            <person name="Winkler A."/>
            <person name="Tauch A."/>
        </authorList>
    </citation>
    <scope>NUCLEOTIDE SEQUENCE [LARGE SCALE GENOMIC DNA]</scope>
    <source>
        <strain evidence="1 2">DSM 44614</strain>
    </source>
</reference>
<dbReference type="PATRIC" id="fig|136857.5.peg.464"/>
<sequence length="99" mass="10432">MSGIHLDLHEALAVLARLQADGEDQHRRHVATSPSFPIAAAGRDFADRGQAIAHMLQRVHNAGTLRIDAVRATADAGVAQVQVYGGVDKLGGAQLEATE</sequence>
<proteinExistence type="predicted"/>
<dbReference type="STRING" id="136857.CTEST_02370"/>
<dbReference type="KEGG" id="cted:CTEST_02370"/>
<accession>A0A0G3H3E7</accession>
<organism evidence="1 2">
    <name type="scientific">Corynebacterium testudinoris</name>
    <dbReference type="NCBI Taxonomy" id="136857"/>
    <lineage>
        <taxon>Bacteria</taxon>
        <taxon>Bacillati</taxon>
        <taxon>Actinomycetota</taxon>
        <taxon>Actinomycetes</taxon>
        <taxon>Mycobacteriales</taxon>
        <taxon>Corynebacteriaceae</taxon>
        <taxon>Corynebacterium</taxon>
    </lineage>
</organism>
<name>A0A0G3H3E7_9CORY</name>
<reference evidence="2" key="2">
    <citation type="submission" date="2015-05" db="EMBL/GenBank/DDBJ databases">
        <title>Complete genome sequence of Corynebacterium testudinoris DSM 44614, recovered from necrotic lesions in the mouth of a tortoise.</title>
        <authorList>
            <person name="Ruckert C."/>
            <person name="Albersmeier A."/>
            <person name="Winkler A."/>
            <person name="Tauch A."/>
        </authorList>
    </citation>
    <scope>NUCLEOTIDE SEQUENCE [LARGE SCALE GENOMIC DNA]</scope>
    <source>
        <strain evidence="2">DSM 44614</strain>
    </source>
</reference>
<evidence type="ECO:0000313" key="1">
    <source>
        <dbReference type="EMBL" id="AKK07929.1"/>
    </source>
</evidence>
<gene>
    <name evidence="1" type="ORF">CTEST_02370</name>
</gene>
<dbReference type="AlphaFoldDB" id="A0A0G3H3E7"/>
<evidence type="ECO:0000313" key="2">
    <source>
        <dbReference type="Proteomes" id="UP000035540"/>
    </source>
</evidence>
<dbReference type="EMBL" id="CP011545">
    <property type="protein sequence ID" value="AKK07929.1"/>
    <property type="molecule type" value="Genomic_DNA"/>
</dbReference>
<protein>
    <submittedName>
        <fullName evidence="1">Uncharacterized protein</fullName>
    </submittedName>
</protein>
<dbReference type="OrthoDB" id="4411532at2"/>
<dbReference type="RefSeq" id="WP_047254165.1">
    <property type="nucleotide sequence ID" value="NZ_CP011545.1"/>
</dbReference>
<dbReference type="Proteomes" id="UP000035540">
    <property type="component" value="Chromosome"/>
</dbReference>